<dbReference type="AlphaFoldDB" id="A0A3D8YGC7"/>
<evidence type="ECO:0000259" key="1">
    <source>
        <dbReference type="Pfam" id="PF00903"/>
    </source>
</evidence>
<evidence type="ECO:0000313" key="2">
    <source>
        <dbReference type="EMBL" id="REA63693.1"/>
    </source>
</evidence>
<keyword evidence="2" id="KW-0560">Oxidoreductase</keyword>
<keyword evidence="2" id="KW-0223">Dioxygenase</keyword>
<accession>A0A3D8YGC7</accession>
<dbReference type="SUPFAM" id="SSF54593">
    <property type="entry name" value="Glyoxalase/Bleomycin resistance protein/Dihydroxybiphenyl dioxygenase"/>
    <property type="match status" value="1"/>
</dbReference>
<reference evidence="2 3" key="1">
    <citation type="submission" date="2018-07" db="EMBL/GenBank/DDBJ databases">
        <title>Dyadobacter roseus sp. nov., isolated from rose rhizosphere soil.</title>
        <authorList>
            <person name="Chen L."/>
        </authorList>
    </citation>
    <scope>NUCLEOTIDE SEQUENCE [LARGE SCALE GENOMIC DNA]</scope>
    <source>
        <strain evidence="2 3">RS19</strain>
    </source>
</reference>
<organism evidence="2 3">
    <name type="scientific">Dyadobacter luteus</name>
    <dbReference type="NCBI Taxonomy" id="2259619"/>
    <lineage>
        <taxon>Bacteria</taxon>
        <taxon>Pseudomonadati</taxon>
        <taxon>Bacteroidota</taxon>
        <taxon>Cytophagia</taxon>
        <taxon>Cytophagales</taxon>
        <taxon>Spirosomataceae</taxon>
        <taxon>Dyadobacter</taxon>
    </lineage>
</organism>
<sequence length="139" mass="15621">MGVKQAWLNLPVKNLEVSRKFFSDIGFRSNPMHDNNPNAGSFYIGEKDFVLMLFPEQTFATIVHNAVADTAKGHEMLINIDAESRQEVDVFAETVRKAGGKIFAEPGEADGWMYVVGFEDPDGHRWAMLHMDMSKMPGQ</sequence>
<dbReference type="Pfam" id="PF00903">
    <property type="entry name" value="Glyoxalase"/>
    <property type="match status" value="1"/>
</dbReference>
<dbReference type="Gene3D" id="3.10.180.10">
    <property type="entry name" value="2,3-Dihydroxybiphenyl 1,2-Dioxygenase, domain 1"/>
    <property type="match status" value="1"/>
</dbReference>
<evidence type="ECO:0000313" key="3">
    <source>
        <dbReference type="Proteomes" id="UP000256373"/>
    </source>
</evidence>
<dbReference type="GO" id="GO:0051213">
    <property type="term" value="F:dioxygenase activity"/>
    <property type="evidence" value="ECO:0007669"/>
    <property type="project" value="UniProtKB-KW"/>
</dbReference>
<dbReference type="InterPro" id="IPR004360">
    <property type="entry name" value="Glyas_Fos-R_dOase_dom"/>
</dbReference>
<gene>
    <name evidence="2" type="ORF">DSL64_04470</name>
</gene>
<dbReference type="Proteomes" id="UP000256373">
    <property type="component" value="Unassembled WGS sequence"/>
</dbReference>
<dbReference type="PANTHER" id="PTHR36503">
    <property type="entry name" value="BLR2520 PROTEIN"/>
    <property type="match status" value="1"/>
</dbReference>
<dbReference type="PANTHER" id="PTHR36503:SF2">
    <property type="entry name" value="BLR2408 PROTEIN"/>
    <property type="match status" value="1"/>
</dbReference>
<keyword evidence="3" id="KW-1185">Reference proteome</keyword>
<proteinExistence type="predicted"/>
<comment type="caution">
    <text evidence="2">The sequence shown here is derived from an EMBL/GenBank/DDBJ whole genome shotgun (WGS) entry which is preliminary data.</text>
</comment>
<name>A0A3D8YGC7_9BACT</name>
<dbReference type="EMBL" id="QNUL01000002">
    <property type="protein sequence ID" value="REA63693.1"/>
    <property type="molecule type" value="Genomic_DNA"/>
</dbReference>
<dbReference type="InterPro" id="IPR029068">
    <property type="entry name" value="Glyas_Bleomycin-R_OHBP_Dase"/>
</dbReference>
<protein>
    <submittedName>
        <fullName evidence="2">Extradiol dioxygenase</fullName>
    </submittedName>
</protein>
<feature type="domain" description="Glyoxalase/fosfomycin resistance/dioxygenase" evidence="1">
    <location>
        <begin position="6"/>
        <end position="127"/>
    </location>
</feature>
<dbReference type="OrthoDB" id="9793039at2"/>
<dbReference type="RefSeq" id="WP_115829443.1">
    <property type="nucleotide sequence ID" value="NZ_QNUL01000002.1"/>
</dbReference>